<evidence type="ECO:0000256" key="1">
    <source>
        <dbReference type="SAM" id="MobiDB-lite"/>
    </source>
</evidence>
<accession>A0AAE1P602</accession>
<evidence type="ECO:0000313" key="3">
    <source>
        <dbReference type="Proteomes" id="UP001292094"/>
    </source>
</evidence>
<feature type="compositionally biased region" description="Pro residues" evidence="1">
    <location>
        <begin position="72"/>
        <end position="82"/>
    </location>
</feature>
<protein>
    <submittedName>
        <fullName evidence="2">Uncharacterized protein</fullName>
    </submittedName>
</protein>
<feature type="region of interest" description="Disordered" evidence="1">
    <location>
        <begin position="61"/>
        <end position="113"/>
    </location>
</feature>
<gene>
    <name evidence="2" type="ORF">Pmani_025227</name>
</gene>
<keyword evidence="3" id="KW-1185">Reference proteome</keyword>
<evidence type="ECO:0000313" key="2">
    <source>
        <dbReference type="EMBL" id="KAK4302709.1"/>
    </source>
</evidence>
<dbReference type="AlphaFoldDB" id="A0AAE1P602"/>
<comment type="caution">
    <text evidence="2">The sequence shown here is derived from an EMBL/GenBank/DDBJ whole genome shotgun (WGS) entry which is preliminary data.</text>
</comment>
<reference evidence="2" key="1">
    <citation type="submission" date="2023-11" db="EMBL/GenBank/DDBJ databases">
        <title>Genome assemblies of two species of porcelain crab, Petrolisthes cinctipes and Petrolisthes manimaculis (Anomura: Porcellanidae).</title>
        <authorList>
            <person name="Angst P."/>
        </authorList>
    </citation>
    <scope>NUCLEOTIDE SEQUENCE</scope>
    <source>
        <strain evidence="2">PB745_02</strain>
        <tissue evidence="2">Gill</tissue>
    </source>
</reference>
<dbReference type="EMBL" id="JAWZYT010002688">
    <property type="protein sequence ID" value="KAK4302709.1"/>
    <property type="molecule type" value="Genomic_DNA"/>
</dbReference>
<organism evidence="2 3">
    <name type="scientific">Petrolisthes manimaculis</name>
    <dbReference type="NCBI Taxonomy" id="1843537"/>
    <lineage>
        <taxon>Eukaryota</taxon>
        <taxon>Metazoa</taxon>
        <taxon>Ecdysozoa</taxon>
        <taxon>Arthropoda</taxon>
        <taxon>Crustacea</taxon>
        <taxon>Multicrustacea</taxon>
        <taxon>Malacostraca</taxon>
        <taxon>Eumalacostraca</taxon>
        <taxon>Eucarida</taxon>
        <taxon>Decapoda</taxon>
        <taxon>Pleocyemata</taxon>
        <taxon>Anomura</taxon>
        <taxon>Galatheoidea</taxon>
        <taxon>Porcellanidae</taxon>
        <taxon>Petrolisthes</taxon>
    </lineage>
</organism>
<proteinExistence type="predicted"/>
<dbReference type="Proteomes" id="UP001292094">
    <property type="component" value="Unassembled WGS sequence"/>
</dbReference>
<name>A0AAE1P602_9EUCA</name>
<sequence length="113" mass="12693">MTEAATLINKKKIKDGSEATVRAAVVEVEREGRVRHSAPQRVNEGEKCQDVHKYYMMVRRNGSSDDCDTSSLPPPPTPPWPPWHHYTRYGSDHLDGSRFPPSPPPYPSYSTAS</sequence>